<evidence type="ECO:0000256" key="10">
    <source>
        <dbReference type="PROSITE-ProRule" id="PRU10007"/>
    </source>
</evidence>
<dbReference type="FunFam" id="3.40.309.10:FF:000012">
    <property type="entry name" value="Betaine aldehyde dehydrogenase"/>
    <property type="match status" value="1"/>
</dbReference>
<dbReference type="FunFam" id="3.40.605.10:FF:000007">
    <property type="entry name" value="NAD/NADP-dependent betaine aldehyde dehydrogenase"/>
    <property type="match status" value="1"/>
</dbReference>
<dbReference type="GO" id="GO:0000166">
    <property type="term" value="F:nucleotide binding"/>
    <property type="evidence" value="ECO:0007669"/>
    <property type="project" value="UniProtKB-KW"/>
</dbReference>
<evidence type="ECO:0000256" key="11">
    <source>
        <dbReference type="RuleBase" id="RU003345"/>
    </source>
</evidence>
<evidence type="ECO:0000313" key="13">
    <source>
        <dbReference type="EMBL" id="KAF7806123.1"/>
    </source>
</evidence>
<name>A0A834SKW1_9FABA</name>
<gene>
    <name evidence="13" type="ORF">G2W53_038284</name>
</gene>
<dbReference type="AlphaFoldDB" id="A0A834SKW1"/>
<dbReference type="GO" id="GO:0042803">
    <property type="term" value="F:protein homodimerization activity"/>
    <property type="evidence" value="ECO:0007669"/>
    <property type="project" value="UniProtKB-ARBA"/>
</dbReference>
<evidence type="ECO:0000256" key="8">
    <source>
        <dbReference type="ARBA" id="ARBA00047421"/>
    </source>
</evidence>
<dbReference type="Gene3D" id="3.40.309.10">
    <property type="entry name" value="Aldehyde Dehydrogenase, Chain A, domain 2"/>
    <property type="match status" value="1"/>
</dbReference>
<dbReference type="GO" id="GO:0019145">
    <property type="term" value="F:aminobutyraldehyde dehydrogenase (NAD+) activity"/>
    <property type="evidence" value="ECO:0007669"/>
    <property type="project" value="UniProtKB-EC"/>
</dbReference>
<dbReference type="InterPro" id="IPR016163">
    <property type="entry name" value="Ald_DH_C"/>
</dbReference>
<dbReference type="EC" id="1.2.1.19" evidence="7"/>
<keyword evidence="3 11" id="KW-0560">Oxidoreductase</keyword>
<keyword evidence="5" id="KW-0915">Sodium</keyword>
<feature type="active site" evidence="10">
    <location>
        <position position="265"/>
    </location>
</feature>
<dbReference type="InterPro" id="IPR016162">
    <property type="entry name" value="Ald_DH_N"/>
</dbReference>
<dbReference type="EMBL" id="JAAIUW010000012">
    <property type="protein sequence ID" value="KAF7806123.1"/>
    <property type="molecule type" value="Genomic_DNA"/>
</dbReference>
<evidence type="ECO:0000256" key="4">
    <source>
        <dbReference type="ARBA" id="ARBA00023027"/>
    </source>
</evidence>
<feature type="domain" description="Aldehyde dehydrogenase" evidence="12">
    <location>
        <begin position="23"/>
        <end position="494"/>
    </location>
</feature>
<accession>A0A834SKW1</accession>
<dbReference type="Gene3D" id="3.40.605.10">
    <property type="entry name" value="Aldehyde Dehydrogenase, Chain A, domain 1"/>
    <property type="match status" value="1"/>
</dbReference>
<dbReference type="InterPro" id="IPR015590">
    <property type="entry name" value="Aldehyde_DH_dom"/>
</dbReference>
<dbReference type="Proteomes" id="UP000634136">
    <property type="component" value="Unassembled WGS sequence"/>
</dbReference>
<evidence type="ECO:0000256" key="3">
    <source>
        <dbReference type="ARBA" id="ARBA00023002"/>
    </source>
</evidence>
<keyword evidence="14" id="KW-1185">Reference proteome</keyword>
<reference evidence="13" key="1">
    <citation type="submission" date="2020-09" db="EMBL/GenBank/DDBJ databases">
        <title>Genome-Enabled Discovery of Anthraquinone Biosynthesis in Senna tora.</title>
        <authorList>
            <person name="Kang S.-H."/>
            <person name="Pandey R.P."/>
            <person name="Lee C.-M."/>
            <person name="Sim J.-S."/>
            <person name="Jeong J.-T."/>
            <person name="Choi B.-S."/>
            <person name="Jung M."/>
            <person name="Ginzburg D."/>
            <person name="Zhao K."/>
            <person name="Won S.Y."/>
            <person name="Oh T.-J."/>
            <person name="Yu Y."/>
            <person name="Kim N.-H."/>
            <person name="Lee O.R."/>
            <person name="Lee T.-H."/>
            <person name="Bashyal P."/>
            <person name="Kim T.-S."/>
            <person name="Lee W.-H."/>
            <person name="Kawkins C."/>
            <person name="Kim C.-K."/>
            <person name="Kim J.S."/>
            <person name="Ahn B.O."/>
            <person name="Rhee S.Y."/>
            <person name="Sohng J.K."/>
        </authorList>
    </citation>
    <scope>NUCLEOTIDE SEQUENCE</scope>
    <source>
        <tissue evidence="13">Leaf</tissue>
    </source>
</reference>
<keyword evidence="4" id="KW-0520">NAD</keyword>
<comment type="pathway">
    <text evidence="6">Amine and polyamine biosynthesis; betaine biosynthesis via choline pathway; betaine from betaine aldehyde: step 1/1.</text>
</comment>
<evidence type="ECO:0000256" key="9">
    <source>
        <dbReference type="ARBA" id="ARBA00049215"/>
    </source>
</evidence>
<sequence length="512" mass="55844">MATPVPSRLLFIDGDWKEPLLKKRIPIINPSTEEIIGDIPAATSEDVELAVAAARRALTRNKGSDWATASGSVRARYLRAIAAKITERKSELAKLEALDCGKPLDETAWDMDDVAGCFEFYADLAEGLDAKQKAPVSLPMDNFKSYILKEPIGVVGLITPWYLPLLNYPLLMATWKVAPALAAGCTAILKPSELASVTCLELADICKEVGLPPGVLNILTGLGPEAGAPLASHPHVDKIAFTGSSATGSKVMTAAAQLIKPVSLELGGKSPIIVFEDVDLDKAAEWTCFGCFWTNGQICSATSRLIVHESIATEFLNRLVKWIKNIKIADPFEEGCRLGPIVSEGQYGKILKFIETAKSEGATIFTGGSRPEHLKKGFFIEPTLITDVTTSMQIWREEVFGPVLCVKTFSNEEEAIELANDTHYGLGAAVISNDLERCERVTKAFQAGIVWINCSQPCFTQAPWGGKKRSGFGRELGEWYGSQGLENYINVKQVTQYTSDEPWGWYPNPSRL</sequence>
<proteinExistence type="inferred from homology"/>
<evidence type="ECO:0000256" key="1">
    <source>
        <dbReference type="ARBA" id="ARBA00009986"/>
    </source>
</evidence>
<dbReference type="CDD" id="cd07110">
    <property type="entry name" value="ALDH_F10_BADH"/>
    <property type="match status" value="1"/>
</dbReference>
<dbReference type="GO" id="GO:0110095">
    <property type="term" value="P:cellular detoxification of aldehyde"/>
    <property type="evidence" value="ECO:0007669"/>
    <property type="project" value="UniProtKB-ARBA"/>
</dbReference>
<comment type="similarity">
    <text evidence="1 11">Belongs to the aldehyde dehydrogenase family.</text>
</comment>
<comment type="caution">
    <text evidence="13">The sequence shown here is derived from an EMBL/GenBank/DDBJ whole genome shotgun (WGS) entry which is preliminary data.</text>
</comment>
<protein>
    <recommendedName>
        <fullName evidence="7">aminobutyraldehyde dehydrogenase</fullName>
        <ecNumber evidence="7">1.2.1.19</ecNumber>
    </recommendedName>
</protein>
<dbReference type="Pfam" id="PF00171">
    <property type="entry name" value="Aldedh"/>
    <property type="match status" value="1"/>
</dbReference>
<evidence type="ECO:0000256" key="6">
    <source>
        <dbReference type="ARBA" id="ARBA00037921"/>
    </source>
</evidence>
<comment type="catalytic activity">
    <reaction evidence="9">
        <text>4-aminobutanal + NAD(+) + H2O = 4-aminobutanoate + NADH + 2 H(+)</text>
        <dbReference type="Rhea" id="RHEA:19105"/>
        <dbReference type="ChEBI" id="CHEBI:15377"/>
        <dbReference type="ChEBI" id="CHEBI:15378"/>
        <dbReference type="ChEBI" id="CHEBI:57540"/>
        <dbReference type="ChEBI" id="CHEBI:57945"/>
        <dbReference type="ChEBI" id="CHEBI:58264"/>
        <dbReference type="ChEBI" id="CHEBI:59888"/>
        <dbReference type="EC" id="1.2.1.19"/>
    </reaction>
    <physiologicalReaction direction="left-to-right" evidence="9">
        <dbReference type="Rhea" id="RHEA:19106"/>
    </physiologicalReaction>
</comment>
<dbReference type="PANTHER" id="PTHR43860:SF2">
    <property type="entry name" value="BETAINE ALDEHYDE DEHYDROGENASE-RELATED"/>
    <property type="match status" value="1"/>
</dbReference>
<dbReference type="OrthoDB" id="310895at2759"/>
<dbReference type="InterPro" id="IPR029510">
    <property type="entry name" value="Ald_DH_CS_GLU"/>
</dbReference>
<evidence type="ECO:0000256" key="5">
    <source>
        <dbReference type="ARBA" id="ARBA00023053"/>
    </source>
</evidence>
<dbReference type="PROSITE" id="PS00070">
    <property type="entry name" value="ALDEHYDE_DEHYDR_CYS"/>
    <property type="match status" value="1"/>
</dbReference>
<dbReference type="InterPro" id="IPR016160">
    <property type="entry name" value="Ald_DH_CS_CYS"/>
</dbReference>
<evidence type="ECO:0000259" key="12">
    <source>
        <dbReference type="Pfam" id="PF00171"/>
    </source>
</evidence>
<dbReference type="SUPFAM" id="SSF53720">
    <property type="entry name" value="ALDH-like"/>
    <property type="match status" value="1"/>
</dbReference>
<evidence type="ECO:0000313" key="14">
    <source>
        <dbReference type="Proteomes" id="UP000634136"/>
    </source>
</evidence>
<keyword evidence="2" id="KW-0547">Nucleotide-binding</keyword>
<dbReference type="InterPro" id="IPR016161">
    <property type="entry name" value="Ald_DH/histidinol_DH"/>
</dbReference>
<dbReference type="PANTHER" id="PTHR43860">
    <property type="entry name" value="BETAINE ALDEHYDE DEHYDROGENASE"/>
    <property type="match status" value="1"/>
</dbReference>
<evidence type="ECO:0000256" key="7">
    <source>
        <dbReference type="ARBA" id="ARBA00039138"/>
    </source>
</evidence>
<dbReference type="PROSITE" id="PS00687">
    <property type="entry name" value="ALDEHYDE_DEHYDR_GLU"/>
    <property type="match status" value="1"/>
</dbReference>
<comment type="catalytic activity">
    <reaction evidence="8">
        <text>3-aminopropanal + NAD(+) + H2O = beta-alanine + NADH + 2 H(+)</text>
        <dbReference type="Rhea" id="RHEA:30695"/>
        <dbReference type="ChEBI" id="CHEBI:15377"/>
        <dbReference type="ChEBI" id="CHEBI:15378"/>
        <dbReference type="ChEBI" id="CHEBI:57540"/>
        <dbReference type="ChEBI" id="CHEBI:57945"/>
        <dbReference type="ChEBI" id="CHEBI:57966"/>
        <dbReference type="ChEBI" id="CHEBI:58374"/>
    </reaction>
    <physiologicalReaction direction="left-to-right" evidence="8">
        <dbReference type="Rhea" id="RHEA:30696"/>
    </physiologicalReaction>
</comment>
<dbReference type="GO" id="GO:0031402">
    <property type="term" value="F:sodium ion binding"/>
    <property type="evidence" value="ECO:0007669"/>
    <property type="project" value="UniProtKB-ARBA"/>
</dbReference>
<evidence type="ECO:0000256" key="2">
    <source>
        <dbReference type="ARBA" id="ARBA00022741"/>
    </source>
</evidence>
<organism evidence="13 14">
    <name type="scientific">Senna tora</name>
    <dbReference type="NCBI Taxonomy" id="362788"/>
    <lineage>
        <taxon>Eukaryota</taxon>
        <taxon>Viridiplantae</taxon>
        <taxon>Streptophyta</taxon>
        <taxon>Embryophyta</taxon>
        <taxon>Tracheophyta</taxon>
        <taxon>Spermatophyta</taxon>
        <taxon>Magnoliopsida</taxon>
        <taxon>eudicotyledons</taxon>
        <taxon>Gunneridae</taxon>
        <taxon>Pentapetalae</taxon>
        <taxon>rosids</taxon>
        <taxon>fabids</taxon>
        <taxon>Fabales</taxon>
        <taxon>Fabaceae</taxon>
        <taxon>Caesalpinioideae</taxon>
        <taxon>Cassia clade</taxon>
        <taxon>Senna</taxon>
    </lineage>
</organism>